<accession>A0A8C5U8C6</accession>
<evidence type="ECO:0000256" key="1">
    <source>
        <dbReference type="SAM" id="MobiDB-lite"/>
    </source>
</evidence>
<reference evidence="2" key="1">
    <citation type="submission" date="2025-08" db="UniProtKB">
        <authorList>
            <consortium name="Ensembl"/>
        </authorList>
    </citation>
    <scope>IDENTIFICATION</scope>
</reference>
<keyword evidence="3" id="KW-1185">Reference proteome</keyword>
<evidence type="ECO:0000313" key="2">
    <source>
        <dbReference type="Ensembl" id="ENSMCSP00000017976.1"/>
    </source>
</evidence>
<dbReference type="Proteomes" id="UP000694560">
    <property type="component" value="Unplaced"/>
</dbReference>
<evidence type="ECO:0000313" key="3">
    <source>
        <dbReference type="Proteomes" id="UP000694560"/>
    </source>
</evidence>
<organism evidence="2 3">
    <name type="scientific">Malurus cyaneus samueli</name>
    <dbReference type="NCBI Taxonomy" id="2593467"/>
    <lineage>
        <taxon>Eukaryota</taxon>
        <taxon>Metazoa</taxon>
        <taxon>Chordata</taxon>
        <taxon>Craniata</taxon>
        <taxon>Vertebrata</taxon>
        <taxon>Euteleostomi</taxon>
        <taxon>Archelosauria</taxon>
        <taxon>Archosauria</taxon>
        <taxon>Dinosauria</taxon>
        <taxon>Saurischia</taxon>
        <taxon>Theropoda</taxon>
        <taxon>Coelurosauria</taxon>
        <taxon>Aves</taxon>
        <taxon>Neognathae</taxon>
        <taxon>Neoaves</taxon>
        <taxon>Telluraves</taxon>
        <taxon>Australaves</taxon>
        <taxon>Passeriformes</taxon>
        <taxon>Meliphagoidea</taxon>
        <taxon>Maluridae</taxon>
        <taxon>Malurus</taxon>
    </lineage>
</organism>
<feature type="region of interest" description="Disordered" evidence="1">
    <location>
        <begin position="79"/>
        <end position="116"/>
    </location>
</feature>
<proteinExistence type="predicted"/>
<name>A0A8C5U8C6_9PASS</name>
<feature type="compositionally biased region" description="Polar residues" evidence="1">
    <location>
        <begin position="92"/>
        <end position="109"/>
    </location>
</feature>
<sequence>VPGAGFPRGCGPALLTHHPIDGKPGMSEVWEGRWLPLPCFWLMSAGKWGEWEPWLKWSLLYGMSGVSGYKSIKRNRINSTPKSGWKWEQSRSESSPGTRSWVLPTSSHQSHWDVYR</sequence>
<dbReference type="Ensembl" id="ENSMCST00000018434.1">
    <property type="protein sequence ID" value="ENSMCSP00000017976.1"/>
    <property type="gene ID" value="ENSMCSG00000012633.1"/>
</dbReference>
<reference evidence="2" key="2">
    <citation type="submission" date="2025-09" db="UniProtKB">
        <authorList>
            <consortium name="Ensembl"/>
        </authorList>
    </citation>
    <scope>IDENTIFICATION</scope>
</reference>
<dbReference type="AlphaFoldDB" id="A0A8C5U8C6"/>
<protein>
    <submittedName>
        <fullName evidence="2">Uncharacterized protein</fullName>
    </submittedName>
</protein>